<gene>
    <name evidence="5" type="ORF">SDJN03_06993</name>
</gene>
<organism evidence="5 6">
    <name type="scientific">Cucurbita argyrosperma subsp. sororia</name>
    <dbReference type="NCBI Taxonomy" id="37648"/>
    <lineage>
        <taxon>Eukaryota</taxon>
        <taxon>Viridiplantae</taxon>
        <taxon>Streptophyta</taxon>
        <taxon>Embryophyta</taxon>
        <taxon>Tracheophyta</taxon>
        <taxon>Spermatophyta</taxon>
        <taxon>Magnoliopsida</taxon>
        <taxon>eudicotyledons</taxon>
        <taxon>Gunneridae</taxon>
        <taxon>Pentapetalae</taxon>
        <taxon>rosids</taxon>
        <taxon>fabids</taxon>
        <taxon>Cucurbitales</taxon>
        <taxon>Cucurbitaceae</taxon>
        <taxon>Cucurbiteae</taxon>
        <taxon>Cucurbita</taxon>
    </lineage>
</organism>
<protein>
    <submittedName>
        <fullName evidence="5">Uncharacterized protein</fullName>
    </submittedName>
</protein>
<feature type="non-terminal residue" evidence="5">
    <location>
        <position position="1"/>
    </location>
</feature>
<evidence type="ECO:0000256" key="1">
    <source>
        <dbReference type="ARBA" id="ARBA00004239"/>
    </source>
</evidence>
<sequence length="80" mass="8781">MAPALSNTSISFLLLLILLPPFTSARPPPATMPTHNFLPTPNAAIQFQRQFFSFLPRGVPIPPSAPSKRHNSVLHSAHRD</sequence>
<evidence type="ECO:0000313" key="6">
    <source>
        <dbReference type="Proteomes" id="UP000685013"/>
    </source>
</evidence>
<comment type="subcellular location">
    <subcellularLocation>
        <location evidence="1">Secreted</location>
        <location evidence="1">Extracellular space</location>
    </subcellularLocation>
</comment>
<accession>A0AAV6NV50</accession>
<dbReference type="AlphaFoldDB" id="A0AAV6NV50"/>
<dbReference type="InterPro" id="IPR039639">
    <property type="entry name" value="IDA-like"/>
</dbReference>
<dbReference type="PANTHER" id="PTHR33599:SF20">
    <property type="entry name" value="PROTEIN IDA"/>
    <property type="match status" value="1"/>
</dbReference>
<name>A0AAV6NV50_9ROSI</name>
<evidence type="ECO:0000256" key="3">
    <source>
        <dbReference type="ARBA" id="ARBA00022729"/>
    </source>
</evidence>
<evidence type="ECO:0000313" key="5">
    <source>
        <dbReference type="EMBL" id="KAG6601760.1"/>
    </source>
</evidence>
<evidence type="ECO:0000256" key="2">
    <source>
        <dbReference type="ARBA" id="ARBA00022525"/>
    </source>
</evidence>
<dbReference type="Proteomes" id="UP000685013">
    <property type="component" value="Chromosome 4"/>
</dbReference>
<proteinExistence type="predicted"/>
<keyword evidence="6" id="KW-1185">Reference proteome</keyword>
<evidence type="ECO:0000256" key="4">
    <source>
        <dbReference type="SAM" id="SignalP"/>
    </source>
</evidence>
<keyword evidence="2" id="KW-0964">Secreted</keyword>
<dbReference type="PANTHER" id="PTHR33599">
    <property type="entry name" value="PROTEIN IDA-LIKE 5"/>
    <property type="match status" value="1"/>
</dbReference>
<dbReference type="GO" id="GO:0010227">
    <property type="term" value="P:floral organ abscission"/>
    <property type="evidence" value="ECO:0007669"/>
    <property type="project" value="InterPro"/>
</dbReference>
<keyword evidence="3 4" id="KW-0732">Signal</keyword>
<dbReference type="GO" id="GO:0005576">
    <property type="term" value="C:extracellular region"/>
    <property type="evidence" value="ECO:0007669"/>
    <property type="project" value="UniProtKB-SubCell"/>
</dbReference>
<feature type="signal peptide" evidence="4">
    <location>
        <begin position="1"/>
        <end position="25"/>
    </location>
</feature>
<feature type="chain" id="PRO_5043652807" evidence="4">
    <location>
        <begin position="26"/>
        <end position="80"/>
    </location>
</feature>
<dbReference type="EMBL" id="JAGKQH010000004">
    <property type="protein sequence ID" value="KAG6601760.1"/>
    <property type="molecule type" value="Genomic_DNA"/>
</dbReference>
<reference evidence="5 6" key="1">
    <citation type="journal article" date="2021" name="Hortic Res">
        <title>The domestication of Cucurbita argyrosperma as revealed by the genome of its wild relative.</title>
        <authorList>
            <person name="Barrera-Redondo J."/>
            <person name="Sanchez-de la Vega G."/>
            <person name="Aguirre-Liguori J.A."/>
            <person name="Castellanos-Morales G."/>
            <person name="Gutierrez-Guerrero Y.T."/>
            <person name="Aguirre-Dugua X."/>
            <person name="Aguirre-Planter E."/>
            <person name="Tenaillon M.I."/>
            <person name="Lira-Saade R."/>
            <person name="Eguiarte L.E."/>
        </authorList>
    </citation>
    <scope>NUCLEOTIDE SEQUENCE [LARGE SCALE GENOMIC DNA]</scope>
    <source>
        <strain evidence="5">JBR-2021</strain>
    </source>
</reference>
<comment type="caution">
    <text evidence="5">The sequence shown here is derived from an EMBL/GenBank/DDBJ whole genome shotgun (WGS) entry which is preliminary data.</text>
</comment>